<proteinExistence type="predicted"/>
<keyword evidence="1" id="KW-0472">Membrane</keyword>
<protein>
    <submittedName>
        <fullName evidence="2">Uncharacterized protein</fullName>
    </submittedName>
</protein>
<dbReference type="Proteomes" id="UP001237642">
    <property type="component" value="Unassembled WGS sequence"/>
</dbReference>
<comment type="caution">
    <text evidence="2">The sequence shown here is derived from an EMBL/GenBank/DDBJ whole genome shotgun (WGS) entry which is preliminary data.</text>
</comment>
<evidence type="ECO:0000313" key="3">
    <source>
        <dbReference type="Proteomes" id="UP001237642"/>
    </source>
</evidence>
<gene>
    <name evidence="2" type="ORF">POM88_030387</name>
</gene>
<feature type="transmembrane region" description="Helical" evidence="1">
    <location>
        <begin position="23"/>
        <end position="46"/>
    </location>
</feature>
<keyword evidence="1" id="KW-1133">Transmembrane helix</keyword>
<organism evidence="2 3">
    <name type="scientific">Heracleum sosnowskyi</name>
    <dbReference type="NCBI Taxonomy" id="360622"/>
    <lineage>
        <taxon>Eukaryota</taxon>
        <taxon>Viridiplantae</taxon>
        <taxon>Streptophyta</taxon>
        <taxon>Embryophyta</taxon>
        <taxon>Tracheophyta</taxon>
        <taxon>Spermatophyta</taxon>
        <taxon>Magnoliopsida</taxon>
        <taxon>eudicotyledons</taxon>
        <taxon>Gunneridae</taxon>
        <taxon>Pentapetalae</taxon>
        <taxon>asterids</taxon>
        <taxon>campanulids</taxon>
        <taxon>Apiales</taxon>
        <taxon>Apiaceae</taxon>
        <taxon>Apioideae</taxon>
        <taxon>apioid superclade</taxon>
        <taxon>Tordylieae</taxon>
        <taxon>Tordyliinae</taxon>
        <taxon>Heracleum</taxon>
    </lineage>
</organism>
<evidence type="ECO:0000313" key="2">
    <source>
        <dbReference type="EMBL" id="KAK1374194.1"/>
    </source>
</evidence>
<accession>A0AAD8MIQ0</accession>
<name>A0AAD8MIQ0_9APIA</name>
<dbReference type="AlphaFoldDB" id="A0AAD8MIQ0"/>
<sequence length="162" mass="18298">MRSEFHLFLAINKDGSYEYWPRLQYIAVMASSRVVFFVFLLTLASFSSSSHCRQISSLHGQNTNENVYVQTLLKEAAVATPVHATIIDEKLIASQVEKLSRRRDQSVPSPSICHGLSSVLQPPGLAFCFNLWRDLWLRQTPLIALHGNARILARESHSNAFL</sequence>
<evidence type="ECO:0000256" key="1">
    <source>
        <dbReference type="SAM" id="Phobius"/>
    </source>
</evidence>
<dbReference type="EMBL" id="JAUIZM010000007">
    <property type="protein sequence ID" value="KAK1374194.1"/>
    <property type="molecule type" value="Genomic_DNA"/>
</dbReference>
<reference evidence="2" key="2">
    <citation type="submission" date="2023-05" db="EMBL/GenBank/DDBJ databases">
        <authorList>
            <person name="Schelkunov M.I."/>
        </authorList>
    </citation>
    <scope>NUCLEOTIDE SEQUENCE</scope>
    <source>
        <strain evidence="2">Hsosn_3</strain>
        <tissue evidence="2">Leaf</tissue>
    </source>
</reference>
<reference evidence="2" key="1">
    <citation type="submission" date="2023-02" db="EMBL/GenBank/DDBJ databases">
        <title>Genome of toxic invasive species Heracleum sosnowskyi carries increased number of genes despite the absence of recent whole-genome duplications.</title>
        <authorList>
            <person name="Schelkunov M."/>
            <person name="Shtratnikova V."/>
            <person name="Makarenko M."/>
            <person name="Klepikova A."/>
            <person name="Omelchenko D."/>
            <person name="Novikova G."/>
            <person name="Obukhova E."/>
            <person name="Bogdanov V."/>
            <person name="Penin A."/>
            <person name="Logacheva M."/>
        </authorList>
    </citation>
    <scope>NUCLEOTIDE SEQUENCE</scope>
    <source>
        <strain evidence="2">Hsosn_3</strain>
        <tissue evidence="2">Leaf</tissue>
    </source>
</reference>
<keyword evidence="3" id="KW-1185">Reference proteome</keyword>
<keyword evidence="1" id="KW-0812">Transmembrane</keyword>